<dbReference type="EMBL" id="BARX01000019">
    <property type="protein sequence ID" value="GAD02768.1"/>
    <property type="molecule type" value="Genomic_DNA"/>
</dbReference>
<evidence type="ECO:0000313" key="1">
    <source>
        <dbReference type="EMBL" id="GAD02768.1"/>
    </source>
</evidence>
<protein>
    <submittedName>
        <fullName evidence="1">Uncharacterized protein</fullName>
    </submittedName>
</protein>
<dbReference type="STRING" id="1331007.AALB_2848"/>
<sequence>MLSQKSREIEPKVSSALVLVASLIHYQSVYAKVCGSYFS</sequence>
<reference evidence="1" key="1">
    <citation type="journal article" date="2013" name="Genome Announc.">
        <title>Draft Genome Sequence of Agarivorans albus Strain MKT 106T, an Agarolytic Marine Bacterium.</title>
        <authorList>
            <person name="Yasuike M."/>
            <person name="Nakamura Y."/>
            <person name="Kai W."/>
            <person name="Fujiwara A."/>
            <person name="Fukui Y."/>
            <person name="Satomi M."/>
            <person name="Sano M."/>
        </authorList>
    </citation>
    <scope>NUCLEOTIDE SEQUENCE [LARGE SCALE GENOMIC DNA]</scope>
</reference>
<proteinExistence type="predicted"/>
<name>R9PNA9_AGAAL</name>
<organism evidence="1 2">
    <name type="scientific">Agarivorans albus MKT 106</name>
    <dbReference type="NCBI Taxonomy" id="1331007"/>
    <lineage>
        <taxon>Bacteria</taxon>
        <taxon>Pseudomonadati</taxon>
        <taxon>Pseudomonadota</taxon>
        <taxon>Gammaproteobacteria</taxon>
        <taxon>Alteromonadales</taxon>
        <taxon>Alteromonadaceae</taxon>
        <taxon>Agarivorans</taxon>
    </lineage>
</organism>
<gene>
    <name evidence="1" type="ORF">AALB_2848</name>
</gene>
<evidence type="ECO:0000313" key="2">
    <source>
        <dbReference type="Proteomes" id="UP000014461"/>
    </source>
</evidence>
<keyword evidence="2" id="KW-1185">Reference proteome</keyword>
<dbReference type="Proteomes" id="UP000014461">
    <property type="component" value="Unassembled WGS sequence"/>
</dbReference>
<comment type="caution">
    <text evidence="1">The sequence shown here is derived from an EMBL/GenBank/DDBJ whole genome shotgun (WGS) entry which is preliminary data.</text>
</comment>
<accession>R9PNA9</accession>
<dbReference type="AlphaFoldDB" id="R9PNA9"/>